<protein>
    <submittedName>
        <fullName evidence="2">Uncharacterized protein</fullName>
    </submittedName>
</protein>
<dbReference type="Proteomes" id="UP000189941">
    <property type="component" value="Unassembled WGS sequence"/>
</dbReference>
<evidence type="ECO:0000313" key="2">
    <source>
        <dbReference type="EMBL" id="SJZ51747.1"/>
    </source>
</evidence>
<feature type="region of interest" description="Disordered" evidence="1">
    <location>
        <begin position="1"/>
        <end position="45"/>
    </location>
</feature>
<organism evidence="2 3">
    <name type="scientific">Globicatella sulfidifaciens DSM 15739</name>
    <dbReference type="NCBI Taxonomy" id="1121925"/>
    <lineage>
        <taxon>Bacteria</taxon>
        <taxon>Bacillati</taxon>
        <taxon>Bacillota</taxon>
        <taxon>Bacilli</taxon>
        <taxon>Lactobacillales</taxon>
        <taxon>Aerococcaceae</taxon>
        <taxon>Globicatella</taxon>
    </lineage>
</organism>
<proteinExistence type="predicted"/>
<reference evidence="3" key="1">
    <citation type="submission" date="2017-02" db="EMBL/GenBank/DDBJ databases">
        <authorList>
            <person name="Varghese N."/>
            <person name="Submissions S."/>
        </authorList>
    </citation>
    <scope>NUCLEOTIDE SEQUENCE [LARGE SCALE GENOMIC DNA]</scope>
    <source>
        <strain evidence="3">DSM 15739</strain>
    </source>
</reference>
<sequence>MRMAEQRKAEQEAIRRVSTEKHRKKRKQQQEADKRNEERLNALKQRAEQGDNLALMYLAEPNSYEYWEAYRNYELDQMEEYEKPRVMHVNDISIFDDNFSEKVVSIIKEQGRVSTHLLTL</sequence>
<name>A0A1T4LB76_9LACT</name>
<evidence type="ECO:0000313" key="3">
    <source>
        <dbReference type="Proteomes" id="UP000189941"/>
    </source>
</evidence>
<evidence type="ECO:0000256" key="1">
    <source>
        <dbReference type="SAM" id="MobiDB-lite"/>
    </source>
</evidence>
<feature type="compositionally biased region" description="Basic and acidic residues" evidence="1">
    <location>
        <begin position="28"/>
        <end position="45"/>
    </location>
</feature>
<dbReference type="EMBL" id="FUWO01000007">
    <property type="protein sequence ID" value="SJZ51747.1"/>
    <property type="molecule type" value="Genomic_DNA"/>
</dbReference>
<accession>A0A1T4LB76</accession>
<feature type="compositionally biased region" description="Basic and acidic residues" evidence="1">
    <location>
        <begin position="1"/>
        <end position="20"/>
    </location>
</feature>
<gene>
    <name evidence="2" type="ORF">SAMN02746011_01023</name>
</gene>
<keyword evidence="3" id="KW-1185">Reference proteome</keyword>
<dbReference type="AlphaFoldDB" id="A0A1T4LB76"/>